<sequence>MGRKKKHKGWERIRNWNKSRSRLGKQVHGQASNVERSLSLTGASTSRGTVCLTRGLRDTSSRLARKYPKSIQRNEADDGKANEESPSSFSCPGSNSACPSREIESNDGFIYEKYNGLETIFLSCNNEFNQDYDIYHGTDYKIENRNDEIGPLCERVKIEADSLDEGHYGDFLWERVEMGDQKKGKTENMDQLGEVIAAKTDPFSEGQHQGVLRVEAERVDHINRCLEGAEKPSEANAGEEADHKNVAQEEMDSLDKTINAETDSLAKDQQLSFSFNKVTDISGNDLEYKQSGVDNQPQTDPVSRLYGTCPKVGLLPSTEPSIYTCRRCDKSFFGRSNLITHLRIHYDDESFKCNLCKKRYTEQRKLDVHAKRCIGNTFQCEICGKMFTERSSLNYHLNAHTAQRTFKCEVCQKLFRCAKTLKEHSVIHMKDRVKSFGCQLCNKRYYSGTGLRTHMVVHTGDKKHQCFICNKRFGLRKELSRHMLVHKGEQPFKCEVCNRAFSRKENYLSHTRLHSGTKEFECQVCHKAFAQSAGLSMHKRMHRDKNS</sequence>
<feature type="domain" description="C2H2-type" evidence="12">
    <location>
        <begin position="464"/>
        <end position="491"/>
    </location>
</feature>
<keyword evidence="2" id="KW-0479">Metal-binding</keyword>
<comment type="subcellular location">
    <subcellularLocation>
        <location evidence="1">Nucleus</location>
    </subcellularLocation>
</comment>
<evidence type="ECO:0000256" key="2">
    <source>
        <dbReference type="ARBA" id="ARBA00022723"/>
    </source>
</evidence>
<dbReference type="Proteomes" id="UP001187531">
    <property type="component" value="Unassembled WGS sequence"/>
</dbReference>
<keyword evidence="4 10" id="KW-0863">Zinc-finger</keyword>
<feature type="domain" description="C2H2-type" evidence="12">
    <location>
        <begin position="520"/>
        <end position="547"/>
    </location>
</feature>
<dbReference type="EMBL" id="JAVRJZ010000008">
    <property type="protein sequence ID" value="KAK2719280.1"/>
    <property type="molecule type" value="Genomic_DNA"/>
</dbReference>
<dbReference type="AlphaFoldDB" id="A0AA88LF48"/>
<dbReference type="Pfam" id="PF13912">
    <property type="entry name" value="zf-C2H2_6"/>
    <property type="match status" value="1"/>
</dbReference>
<feature type="compositionally biased region" description="Basic residues" evidence="11">
    <location>
        <begin position="1"/>
        <end position="25"/>
    </location>
</feature>
<dbReference type="FunFam" id="3.30.160.60:FF:000100">
    <property type="entry name" value="Zinc finger 45-like"/>
    <property type="match status" value="1"/>
</dbReference>
<feature type="domain" description="C2H2-type" evidence="12">
    <location>
        <begin position="406"/>
        <end position="433"/>
    </location>
</feature>
<evidence type="ECO:0000256" key="4">
    <source>
        <dbReference type="ARBA" id="ARBA00022771"/>
    </source>
</evidence>
<name>A0AA88LF48_ARTSF</name>
<reference evidence="13" key="1">
    <citation type="submission" date="2023-07" db="EMBL/GenBank/DDBJ databases">
        <title>Chromosome-level genome assembly of Artemia franciscana.</title>
        <authorList>
            <person name="Jo E."/>
        </authorList>
    </citation>
    <scope>NUCLEOTIDE SEQUENCE</scope>
    <source>
        <tissue evidence="13">Whole body</tissue>
    </source>
</reference>
<evidence type="ECO:0000256" key="6">
    <source>
        <dbReference type="ARBA" id="ARBA00023015"/>
    </source>
</evidence>
<comment type="caution">
    <text evidence="13">The sequence shown here is derived from an EMBL/GenBank/DDBJ whole genome shotgun (WGS) entry which is preliminary data.</text>
</comment>
<keyword evidence="3" id="KW-0677">Repeat</keyword>
<evidence type="ECO:0000313" key="14">
    <source>
        <dbReference type="Proteomes" id="UP001187531"/>
    </source>
</evidence>
<dbReference type="GO" id="GO:0005634">
    <property type="term" value="C:nucleus"/>
    <property type="evidence" value="ECO:0007669"/>
    <property type="project" value="UniProtKB-SubCell"/>
</dbReference>
<keyword evidence="8" id="KW-0804">Transcription</keyword>
<dbReference type="FunFam" id="3.30.160.60:FF:000064">
    <property type="entry name" value="Early growth response protein 3"/>
    <property type="match status" value="1"/>
</dbReference>
<keyword evidence="5" id="KW-0862">Zinc</keyword>
<evidence type="ECO:0000256" key="5">
    <source>
        <dbReference type="ARBA" id="ARBA00022833"/>
    </source>
</evidence>
<keyword evidence="6" id="KW-0805">Transcription regulation</keyword>
<feature type="domain" description="C2H2-type" evidence="12">
    <location>
        <begin position="378"/>
        <end position="405"/>
    </location>
</feature>
<dbReference type="PANTHER" id="PTHR16515:SF49">
    <property type="entry name" value="GASTRULA ZINC FINGER PROTEIN XLCGF49.1-LIKE-RELATED"/>
    <property type="match status" value="1"/>
</dbReference>
<evidence type="ECO:0000256" key="10">
    <source>
        <dbReference type="PROSITE-ProRule" id="PRU00042"/>
    </source>
</evidence>
<dbReference type="Gene3D" id="3.30.160.60">
    <property type="entry name" value="Classic Zinc Finger"/>
    <property type="match status" value="7"/>
</dbReference>
<feature type="compositionally biased region" description="Low complexity" evidence="11">
    <location>
        <begin position="85"/>
        <end position="96"/>
    </location>
</feature>
<feature type="region of interest" description="Disordered" evidence="11">
    <location>
        <begin position="1"/>
        <end position="40"/>
    </location>
</feature>
<feature type="domain" description="C2H2-type" evidence="12">
    <location>
        <begin position="323"/>
        <end position="350"/>
    </location>
</feature>
<evidence type="ECO:0000256" key="3">
    <source>
        <dbReference type="ARBA" id="ARBA00022737"/>
    </source>
</evidence>
<dbReference type="PROSITE" id="PS50157">
    <property type="entry name" value="ZINC_FINGER_C2H2_2"/>
    <property type="match status" value="7"/>
</dbReference>
<evidence type="ECO:0000259" key="12">
    <source>
        <dbReference type="PROSITE" id="PS50157"/>
    </source>
</evidence>
<feature type="compositionally biased region" description="Basic and acidic residues" evidence="11">
    <location>
        <begin position="72"/>
        <end position="83"/>
    </location>
</feature>
<evidence type="ECO:0000256" key="8">
    <source>
        <dbReference type="ARBA" id="ARBA00023163"/>
    </source>
</evidence>
<feature type="domain" description="C2H2-type" evidence="12">
    <location>
        <begin position="436"/>
        <end position="463"/>
    </location>
</feature>
<evidence type="ECO:0000313" key="13">
    <source>
        <dbReference type="EMBL" id="KAK2719280.1"/>
    </source>
</evidence>
<evidence type="ECO:0000256" key="1">
    <source>
        <dbReference type="ARBA" id="ARBA00004123"/>
    </source>
</evidence>
<proteinExistence type="predicted"/>
<dbReference type="PROSITE" id="PS00028">
    <property type="entry name" value="ZINC_FINGER_C2H2_1"/>
    <property type="match status" value="7"/>
</dbReference>
<keyword evidence="9" id="KW-0539">Nucleus</keyword>
<dbReference type="InterPro" id="IPR013087">
    <property type="entry name" value="Znf_C2H2_type"/>
</dbReference>
<feature type="region of interest" description="Disordered" evidence="11">
    <location>
        <begin position="228"/>
        <end position="251"/>
    </location>
</feature>
<dbReference type="InterPro" id="IPR050331">
    <property type="entry name" value="Zinc_finger"/>
</dbReference>
<dbReference type="GO" id="GO:0008270">
    <property type="term" value="F:zinc ion binding"/>
    <property type="evidence" value="ECO:0007669"/>
    <property type="project" value="UniProtKB-KW"/>
</dbReference>
<accession>A0AA88LF48</accession>
<organism evidence="13 14">
    <name type="scientific">Artemia franciscana</name>
    <name type="common">Brine shrimp</name>
    <name type="synonym">Artemia sanfranciscana</name>
    <dbReference type="NCBI Taxonomy" id="6661"/>
    <lineage>
        <taxon>Eukaryota</taxon>
        <taxon>Metazoa</taxon>
        <taxon>Ecdysozoa</taxon>
        <taxon>Arthropoda</taxon>
        <taxon>Crustacea</taxon>
        <taxon>Branchiopoda</taxon>
        <taxon>Anostraca</taxon>
        <taxon>Artemiidae</taxon>
        <taxon>Artemia</taxon>
    </lineage>
</organism>
<dbReference type="GO" id="GO:0003677">
    <property type="term" value="F:DNA binding"/>
    <property type="evidence" value="ECO:0007669"/>
    <property type="project" value="UniProtKB-KW"/>
</dbReference>
<evidence type="ECO:0000256" key="11">
    <source>
        <dbReference type="SAM" id="MobiDB-lite"/>
    </source>
</evidence>
<gene>
    <name evidence="13" type="ORF">QYM36_004929</name>
</gene>
<dbReference type="SUPFAM" id="SSF57667">
    <property type="entry name" value="beta-beta-alpha zinc fingers"/>
    <property type="match status" value="4"/>
</dbReference>
<keyword evidence="14" id="KW-1185">Reference proteome</keyword>
<protein>
    <recommendedName>
        <fullName evidence="12">C2H2-type domain-containing protein</fullName>
    </recommendedName>
</protein>
<feature type="region of interest" description="Disordered" evidence="11">
    <location>
        <begin position="62"/>
        <end position="97"/>
    </location>
</feature>
<dbReference type="GO" id="GO:0010468">
    <property type="term" value="P:regulation of gene expression"/>
    <property type="evidence" value="ECO:0007669"/>
    <property type="project" value="TreeGrafter"/>
</dbReference>
<evidence type="ECO:0000256" key="9">
    <source>
        <dbReference type="ARBA" id="ARBA00023242"/>
    </source>
</evidence>
<keyword evidence="7" id="KW-0238">DNA-binding</keyword>
<evidence type="ECO:0000256" key="7">
    <source>
        <dbReference type="ARBA" id="ARBA00023125"/>
    </source>
</evidence>
<dbReference type="Pfam" id="PF00096">
    <property type="entry name" value="zf-C2H2"/>
    <property type="match status" value="5"/>
</dbReference>
<dbReference type="PANTHER" id="PTHR16515">
    <property type="entry name" value="PR DOMAIN ZINC FINGER PROTEIN"/>
    <property type="match status" value="1"/>
</dbReference>
<feature type="compositionally biased region" description="Polar residues" evidence="11">
    <location>
        <begin position="29"/>
        <end position="40"/>
    </location>
</feature>
<dbReference type="FunFam" id="3.30.160.60:FF:000446">
    <property type="entry name" value="Zinc finger protein"/>
    <property type="match status" value="1"/>
</dbReference>
<dbReference type="SMART" id="SM00355">
    <property type="entry name" value="ZnF_C2H2"/>
    <property type="match status" value="8"/>
</dbReference>
<dbReference type="InterPro" id="IPR036236">
    <property type="entry name" value="Znf_C2H2_sf"/>
</dbReference>
<feature type="domain" description="C2H2-type" evidence="12">
    <location>
        <begin position="492"/>
        <end position="519"/>
    </location>
</feature>